<reference evidence="1 2" key="1">
    <citation type="submission" date="2018-04" db="EMBL/GenBank/DDBJ databases">
        <title>The genome of golden apple snail Pomacea canaliculata provides insight into stress tolerance and invasive adaptation.</title>
        <authorList>
            <person name="Liu C."/>
            <person name="Liu B."/>
            <person name="Ren Y."/>
            <person name="Zhang Y."/>
            <person name="Wang H."/>
            <person name="Li S."/>
            <person name="Jiang F."/>
            <person name="Yin L."/>
            <person name="Zhang G."/>
            <person name="Qian W."/>
            <person name="Fan W."/>
        </authorList>
    </citation>
    <scope>NUCLEOTIDE SEQUENCE [LARGE SCALE GENOMIC DNA]</scope>
    <source>
        <strain evidence="1">SZHN2017</strain>
        <tissue evidence="1">Muscle</tissue>
    </source>
</reference>
<evidence type="ECO:0000313" key="1">
    <source>
        <dbReference type="EMBL" id="PVD26320.1"/>
    </source>
</evidence>
<dbReference type="OrthoDB" id="192608at2759"/>
<dbReference type="GO" id="GO:0030139">
    <property type="term" value="C:endocytic vesicle"/>
    <property type="evidence" value="ECO:0007669"/>
    <property type="project" value="TreeGrafter"/>
</dbReference>
<evidence type="ECO:0000313" key="2">
    <source>
        <dbReference type="Proteomes" id="UP000245119"/>
    </source>
</evidence>
<dbReference type="GO" id="GO:0006897">
    <property type="term" value="P:endocytosis"/>
    <property type="evidence" value="ECO:0007669"/>
    <property type="project" value="TreeGrafter"/>
</dbReference>
<dbReference type="STRING" id="400727.A0A2T7NYR7"/>
<accession>A0A2T7NYR7</accession>
<dbReference type="GO" id="GO:0005829">
    <property type="term" value="C:cytosol"/>
    <property type="evidence" value="ECO:0007669"/>
    <property type="project" value="GOC"/>
</dbReference>
<protein>
    <submittedName>
        <fullName evidence="1">Uncharacterized protein</fullName>
    </submittedName>
</protein>
<sequence length="92" mass="10194">MNVLVEGILLSLMDWVCLVLQSDIKGSQKTLVEQLTAQISESPGPPTRKLLARCLALIFSVGDTFALFETVNKCNDIIRNKDDSPSYLPTRL</sequence>
<dbReference type="AlphaFoldDB" id="A0A2T7NYR7"/>
<gene>
    <name evidence="1" type="ORF">C0Q70_13991</name>
</gene>
<organism evidence="1 2">
    <name type="scientific">Pomacea canaliculata</name>
    <name type="common">Golden apple snail</name>
    <dbReference type="NCBI Taxonomy" id="400727"/>
    <lineage>
        <taxon>Eukaryota</taxon>
        <taxon>Metazoa</taxon>
        <taxon>Spiralia</taxon>
        <taxon>Lophotrochozoa</taxon>
        <taxon>Mollusca</taxon>
        <taxon>Gastropoda</taxon>
        <taxon>Caenogastropoda</taxon>
        <taxon>Architaenioglossa</taxon>
        <taxon>Ampullarioidea</taxon>
        <taxon>Ampullariidae</taxon>
        <taxon>Pomacea</taxon>
    </lineage>
</organism>
<dbReference type="GO" id="GO:0042147">
    <property type="term" value="P:retrograde transport, endosome to Golgi"/>
    <property type="evidence" value="ECO:0007669"/>
    <property type="project" value="TreeGrafter"/>
</dbReference>
<dbReference type="InterPro" id="IPR040108">
    <property type="entry name" value="Laa1/Sip1/HEATR5"/>
</dbReference>
<keyword evidence="2" id="KW-1185">Reference proteome</keyword>
<dbReference type="EMBL" id="PZQS01000008">
    <property type="protein sequence ID" value="PVD26320.1"/>
    <property type="molecule type" value="Genomic_DNA"/>
</dbReference>
<dbReference type="GO" id="GO:0005794">
    <property type="term" value="C:Golgi apparatus"/>
    <property type="evidence" value="ECO:0007669"/>
    <property type="project" value="TreeGrafter"/>
</dbReference>
<dbReference type="GO" id="GO:0016020">
    <property type="term" value="C:membrane"/>
    <property type="evidence" value="ECO:0007669"/>
    <property type="project" value="TreeGrafter"/>
</dbReference>
<name>A0A2T7NYR7_POMCA</name>
<dbReference type="PANTHER" id="PTHR21663">
    <property type="entry name" value="HYPOTHETICAL HEAT DOMAIN-CONTAINING"/>
    <property type="match status" value="1"/>
</dbReference>
<dbReference type="PANTHER" id="PTHR21663:SF0">
    <property type="entry name" value="HEAT REPEAT-CONTAINING PROTEIN 5B"/>
    <property type="match status" value="1"/>
</dbReference>
<dbReference type="Proteomes" id="UP000245119">
    <property type="component" value="Linkage Group LG8"/>
</dbReference>
<comment type="caution">
    <text evidence="1">The sequence shown here is derived from an EMBL/GenBank/DDBJ whole genome shotgun (WGS) entry which is preliminary data.</text>
</comment>
<proteinExistence type="predicted"/>
<dbReference type="GO" id="GO:0008104">
    <property type="term" value="P:intracellular protein localization"/>
    <property type="evidence" value="ECO:0007669"/>
    <property type="project" value="TreeGrafter"/>
</dbReference>